<dbReference type="AlphaFoldDB" id="A0A6J4KHC5"/>
<protein>
    <submittedName>
        <fullName evidence="2">1,2-phenylacetyl-CoA epoxidase, subunit D</fullName>
        <ecNumber evidence="2">1.14.13.149</ecNumber>
    </submittedName>
</protein>
<feature type="compositionally biased region" description="Basic and acidic residues" evidence="1">
    <location>
        <begin position="87"/>
        <end position="97"/>
    </location>
</feature>
<sequence length="162" mass="17479">DSRGPGPGGALGRHRPRDPGHHHRRPRRAARRAGRGRARHRHDHPDLLGLPGDGRDRGRHPLGPGRAGVRRRRGPLGPEPGLDDGVDERGRPREAAGVRHRAAHAPGVRPGARHARPPGAPLLPAVQQRRRRGAHALRLDLLQVAVAVPRLPGAVRPLQGPL</sequence>
<keyword evidence="2" id="KW-0560">Oxidoreductase</keyword>
<feature type="compositionally biased region" description="Gly residues" evidence="1">
    <location>
        <begin position="1"/>
        <end position="11"/>
    </location>
</feature>
<feature type="non-terminal residue" evidence="2">
    <location>
        <position position="162"/>
    </location>
</feature>
<accession>A0A6J4KHC5</accession>
<dbReference type="GO" id="GO:0097266">
    <property type="term" value="F:phenylacetyl-CoA 1,2-epoxidase activity"/>
    <property type="evidence" value="ECO:0007669"/>
    <property type="project" value="UniProtKB-EC"/>
</dbReference>
<organism evidence="2">
    <name type="scientific">uncultured Frankineae bacterium</name>
    <dbReference type="NCBI Taxonomy" id="437475"/>
    <lineage>
        <taxon>Bacteria</taxon>
        <taxon>Bacillati</taxon>
        <taxon>Actinomycetota</taxon>
        <taxon>Actinomycetes</taxon>
        <taxon>Frankiales</taxon>
        <taxon>environmental samples</taxon>
    </lineage>
</organism>
<feature type="non-terminal residue" evidence="2">
    <location>
        <position position="1"/>
    </location>
</feature>
<dbReference type="EMBL" id="CADCUB010000008">
    <property type="protein sequence ID" value="CAA9305797.1"/>
    <property type="molecule type" value="Genomic_DNA"/>
</dbReference>
<dbReference type="EC" id="1.14.13.149" evidence="2"/>
<gene>
    <name evidence="2" type="ORF">AVDCRST_MAG07-78</name>
</gene>
<reference evidence="2" key="1">
    <citation type="submission" date="2020-02" db="EMBL/GenBank/DDBJ databases">
        <authorList>
            <person name="Meier V. D."/>
        </authorList>
    </citation>
    <scope>NUCLEOTIDE SEQUENCE</scope>
    <source>
        <strain evidence="2">AVDCRST_MAG07</strain>
    </source>
</reference>
<proteinExistence type="predicted"/>
<name>A0A6J4KHC5_9ACTN</name>
<evidence type="ECO:0000256" key="1">
    <source>
        <dbReference type="SAM" id="MobiDB-lite"/>
    </source>
</evidence>
<feature type="compositionally biased region" description="Basic residues" evidence="1">
    <location>
        <begin position="12"/>
        <end position="42"/>
    </location>
</feature>
<evidence type="ECO:0000313" key="2">
    <source>
        <dbReference type="EMBL" id="CAA9305797.1"/>
    </source>
</evidence>
<feature type="region of interest" description="Disordered" evidence="1">
    <location>
        <begin position="1"/>
        <end position="121"/>
    </location>
</feature>